<dbReference type="PROSITE" id="PS00211">
    <property type="entry name" value="ABC_TRANSPORTER_1"/>
    <property type="match status" value="1"/>
</dbReference>
<dbReference type="InterPro" id="IPR003593">
    <property type="entry name" value="AAA+_ATPase"/>
</dbReference>
<dbReference type="HOGENOM" id="CLU_000604_1_22_7"/>
<dbReference type="STRING" id="1184267.A11Q_190"/>
<evidence type="ECO:0000256" key="10">
    <source>
        <dbReference type="ARBA" id="ARBA00023306"/>
    </source>
</evidence>
<evidence type="ECO:0000313" key="13">
    <source>
        <dbReference type="EMBL" id="AGH94410.1"/>
    </source>
</evidence>
<dbReference type="PANTHER" id="PTHR24220">
    <property type="entry name" value="IMPORT ATP-BINDING PROTEIN"/>
    <property type="match status" value="1"/>
</dbReference>
<evidence type="ECO:0000256" key="11">
    <source>
        <dbReference type="RuleBase" id="RU365094"/>
    </source>
</evidence>
<comment type="function">
    <text evidence="1">Part of the ABC transporter FtsEX involved in cellular division. Important for assembly or stability of the septal ring.</text>
</comment>
<dbReference type="PROSITE" id="PS50893">
    <property type="entry name" value="ABC_TRANSPORTER_2"/>
    <property type="match status" value="1"/>
</dbReference>
<dbReference type="CDD" id="cd03255">
    <property type="entry name" value="ABC_MJ0796_LolCDE_FtsE"/>
    <property type="match status" value="1"/>
</dbReference>
<dbReference type="PANTHER" id="PTHR24220:SF470">
    <property type="entry name" value="CELL DIVISION ATP-BINDING PROTEIN FTSE"/>
    <property type="match status" value="1"/>
</dbReference>
<keyword evidence="10 11" id="KW-0131">Cell cycle</keyword>
<accession>M4V7K0</accession>
<evidence type="ECO:0000256" key="5">
    <source>
        <dbReference type="ARBA" id="ARBA00022475"/>
    </source>
</evidence>
<dbReference type="InterPro" id="IPR015854">
    <property type="entry name" value="ABC_transpr_LolD-like"/>
</dbReference>
<dbReference type="GO" id="GO:0016887">
    <property type="term" value="F:ATP hydrolysis activity"/>
    <property type="evidence" value="ECO:0007669"/>
    <property type="project" value="InterPro"/>
</dbReference>
<dbReference type="FunFam" id="3.40.50.300:FF:000056">
    <property type="entry name" value="Cell division ATP-binding protein FtsE"/>
    <property type="match status" value="1"/>
</dbReference>
<comment type="similarity">
    <text evidence="2 11">Belongs to the ABC transporter superfamily.</text>
</comment>
<keyword evidence="4" id="KW-0813">Transport</keyword>
<keyword evidence="6 11" id="KW-0132">Cell division</keyword>
<evidence type="ECO:0000259" key="12">
    <source>
        <dbReference type="PROSITE" id="PS50893"/>
    </source>
</evidence>
<dbReference type="GO" id="GO:0005524">
    <property type="term" value="F:ATP binding"/>
    <property type="evidence" value="ECO:0007669"/>
    <property type="project" value="UniProtKB-UniRule"/>
</dbReference>
<comment type="subcellular location">
    <subcellularLocation>
        <location evidence="11">Cell membrane</location>
        <topology evidence="11">Peripheral membrane protein</topology>
        <orientation evidence="11">Cytoplasmic side</orientation>
    </subcellularLocation>
</comment>
<organism evidence="13 14">
    <name type="scientific">Pseudobdellovibrio exovorus JSS</name>
    <dbReference type="NCBI Taxonomy" id="1184267"/>
    <lineage>
        <taxon>Bacteria</taxon>
        <taxon>Pseudomonadati</taxon>
        <taxon>Bdellovibrionota</taxon>
        <taxon>Bdellovibrionia</taxon>
        <taxon>Bdellovibrionales</taxon>
        <taxon>Pseudobdellovibrionaceae</taxon>
        <taxon>Pseudobdellovibrio</taxon>
    </lineage>
</organism>
<dbReference type="Gene3D" id="3.40.50.300">
    <property type="entry name" value="P-loop containing nucleotide triphosphate hydrolases"/>
    <property type="match status" value="1"/>
</dbReference>
<dbReference type="GO" id="GO:0022857">
    <property type="term" value="F:transmembrane transporter activity"/>
    <property type="evidence" value="ECO:0007669"/>
    <property type="project" value="TreeGrafter"/>
</dbReference>
<dbReference type="SUPFAM" id="SSF52540">
    <property type="entry name" value="P-loop containing nucleoside triphosphate hydrolases"/>
    <property type="match status" value="1"/>
</dbReference>
<dbReference type="OrthoDB" id="9766351at2"/>
<feature type="domain" description="ABC transporter" evidence="12">
    <location>
        <begin position="2"/>
        <end position="221"/>
    </location>
</feature>
<evidence type="ECO:0000256" key="8">
    <source>
        <dbReference type="ARBA" id="ARBA00022840"/>
    </source>
</evidence>
<dbReference type="NCBIfam" id="TIGR02673">
    <property type="entry name" value="FtsE"/>
    <property type="match status" value="1"/>
</dbReference>
<keyword evidence="7 11" id="KW-0547">Nucleotide-binding</keyword>
<dbReference type="PATRIC" id="fig|1184267.3.peg.193"/>
<dbReference type="InterPro" id="IPR003439">
    <property type="entry name" value="ABC_transporter-like_ATP-bd"/>
</dbReference>
<proteinExistence type="inferred from homology"/>
<evidence type="ECO:0000256" key="6">
    <source>
        <dbReference type="ARBA" id="ARBA00022618"/>
    </source>
</evidence>
<gene>
    <name evidence="11" type="primary">ftsE</name>
    <name evidence="13" type="ORF">A11Q_190</name>
</gene>
<keyword evidence="9 11" id="KW-0472">Membrane</keyword>
<evidence type="ECO:0000256" key="1">
    <source>
        <dbReference type="ARBA" id="ARBA00002579"/>
    </source>
</evidence>
<dbReference type="AlphaFoldDB" id="M4V7K0"/>
<dbReference type="RefSeq" id="WP_015468900.1">
    <property type="nucleotide sequence ID" value="NC_020813.1"/>
</dbReference>
<dbReference type="InterPro" id="IPR017911">
    <property type="entry name" value="MacB-like_ATP-bd"/>
</dbReference>
<evidence type="ECO:0000313" key="14">
    <source>
        <dbReference type="Proteomes" id="UP000012040"/>
    </source>
</evidence>
<dbReference type="InterPro" id="IPR017871">
    <property type="entry name" value="ABC_transporter-like_CS"/>
</dbReference>
<dbReference type="KEGG" id="bex:A11Q_190"/>
<dbReference type="eggNOG" id="COG2884">
    <property type="taxonomic scope" value="Bacteria"/>
</dbReference>
<keyword evidence="5 11" id="KW-1003">Cell membrane</keyword>
<dbReference type="Pfam" id="PF00005">
    <property type="entry name" value="ABC_tran"/>
    <property type="match status" value="1"/>
</dbReference>
<evidence type="ECO:0000256" key="4">
    <source>
        <dbReference type="ARBA" id="ARBA00022448"/>
    </source>
</evidence>
<dbReference type="InterPro" id="IPR005286">
    <property type="entry name" value="Cell_div_FtsE"/>
</dbReference>
<protein>
    <recommendedName>
        <fullName evidence="3 11">Cell division ATP-binding protein FtsE</fullName>
    </recommendedName>
</protein>
<dbReference type="Proteomes" id="UP000012040">
    <property type="component" value="Chromosome"/>
</dbReference>
<comment type="subunit">
    <text evidence="11">Homodimer. Forms a membrane-associated complex with FtsX.</text>
</comment>
<reference evidence="13 14" key="1">
    <citation type="journal article" date="2013" name="ISME J.">
        <title>By their genes ye shall know them: genomic signatures of predatory bacteria.</title>
        <authorList>
            <person name="Pasternak Z."/>
            <person name="Pietrokovski S."/>
            <person name="Rotem O."/>
            <person name="Gophna U."/>
            <person name="Lurie-Weinberger M.N."/>
            <person name="Jurkevitch E."/>
        </authorList>
    </citation>
    <scope>NUCLEOTIDE SEQUENCE [LARGE SCALE GENOMIC DNA]</scope>
    <source>
        <strain evidence="13 14">JSS</strain>
    </source>
</reference>
<evidence type="ECO:0000256" key="3">
    <source>
        <dbReference type="ARBA" id="ARBA00020019"/>
    </source>
</evidence>
<keyword evidence="14" id="KW-1185">Reference proteome</keyword>
<dbReference type="GO" id="GO:0005886">
    <property type="term" value="C:plasma membrane"/>
    <property type="evidence" value="ECO:0007669"/>
    <property type="project" value="UniProtKB-SubCell"/>
</dbReference>
<evidence type="ECO:0000256" key="9">
    <source>
        <dbReference type="ARBA" id="ARBA00023136"/>
    </source>
</evidence>
<dbReference type="EMBL" id="CP003537">
    <property type="protein sequence ID" value="AGH94410.1"/>
    <property type="molecule type" value="Genomic_DNA"/>
</dbReference>
<evidence type="ECO:0000256" key="7">
    <source>
        <dbReference type="ARBA" id="ARBA00022741"/>
    </source>
</evidence>
<name>M4V7K0_9BACT</name>
<dbReference type="GO" id="GO:0051301">
    <property type="term" value="P:cell division"/>
    <property type="evidence" value="ECO:0007669"/>
    <property type="project" value="UniProtKB-UniRule"/>
</dbReference>
<dbReference type="InterPro" id="IPR027417">
    <property type="entry name" value="P-loop_NTPase"/>
</dbReference>
<sequence length="221" mass="24782">MIDFKHVYKTYGSDRHSLRDINFSIQKGEFVFLIGPSGAGKTSLFKLISAYEPLSSGEVSVMGHNLAQVKRGQIPFLRRKIGFVLQNYKLLKTKTVFQNVELPLIILGVDKATREKKVQDLLQRVGLESVQHQYPDFLSGGEQQRVAIARALVHDPMIVIADEPTGNLDPDLSNVIMKLFFDFSKNGATFIIATHDYRLINHSGCRVLKLDKGQLVGDVLL</sequence>
<evidence type="ECO:0000256" key="2">
    <source>
        <dbReference type="ARBA" id="ARBA00005417"/>
    </source>
</evidence>
<dbReference type="SMART" id="SM00382">
    <property type="entry name" value="AAA"/>
    <property type="match status" value="1"/>
</dbReference>
<keyword evidence="8 11" id="KW-0067">ATP-binding</keyword>